<evidence type="ECO:0000256" key="4">
    <source>
        <dbReference type="PROSITE-ProRule" id="PRU00110"/>
    </source>
</evidence>
<dbReference type="PROSITE" id="PS50894">
    <property type="entry name" value="HPT"/>
    <property type="match status" value="1"/>
</dbReference>
<organism evidence="7 8">
    <name type="scientific">Denitromonas halophila</name>
    <dbReference type="NCBI Taxonomy" id="1629404"/>
    <lineage>
        <taxon>Bacteria</taxon>
        <taxon>Pseudomonadati</taxon>
        <taxon>Pseudomonadota</taxon>
        <taxon>Betaproteobacteria</taxon>
        <taxon>Rhodocyclales</taxon>
        <taxon>Zoogloeaceae</taxon>
        <taxon>Denitromonas</taxon>
    </lineage>
</organism>
<dbReference type="PRINTS" id="PR00344">
    <property type="entry name" value="BCTRLSENSOR"/>
</dbReference>
<comment type="catalytic activity">
    <reaction evidence="1">
        <text>ATP + protein L-histidine = ADP + protein N-phospho-L-histidine.</text>
        <dbReference type="EC" id="2.7.13.3"/>
    </reaction>
</comment>
<evidence type="ECO:0000256" key="5">
    <source>
        <dbReference type="SAM" id="Phobius"/>
    </source>
</evidence>
<dbReference type="SMART" id="SM00387">
    <property type="entry name" value="HATPase_c"/>
    <property type="match status" value="1"/>
</dbReference>
<dbReference type="Pfam" id="PF02518">
    <property type="entry name" value="HATPase_c"/>
    <property type="match status" value="1"/>
</dbReference>
<evidence type="ECO:0000259" key="6">
    <source>
        <dbReference type="PROSITE" id="PS50894"/>
    </source>
</evidence>
<feature type="modified residue" description="Phosphohistidine" evidence="4">
    <location>
        <position position="431"/>
    </location>
</feature>
<keyword evidence="5" id="KW-0472">Membrane</keyword>
<proteinExistence type="predicted"/>
<gene>
    <name evidence="7" type="ORF">FHP89_13805</name>
</gene>
<dbReference type="GO" id="GO:0000155">
    <property type="term" value="F:phosphorelay sensor kinase activity"/>
    <property type="evidence" value="ECO:0007669"/>
    <property type="project" value="UniProtKB-ARBA"/>
</dbReference>
<dbReference type="InterPro" id="IPR003594">
    <property type="entry name" value="HATPase_dom"/>
</dbReference>
<accession>A0A557SDK8</accession>
<comment type="caution">
    <text evidence="7">The sequence shown here is derived from an EMBL/GenBank/DDBJ whole genome shotgun (WGS) entry which is preliminary data.</text>
</comment>
<feature type="transmembrane region" description="Helical" evidence="5">
    <location>
        <begin position="193"/>
        <end position="213"/>
    </location>
</feature>
<dbReference type="InterPro" id="IPR004358">
    <property type="entry name" value="Sig_transdc_His_kin-like_C"/>
</dbReference>
<dbReference type="PANTHER" id="PTHR43395">
    <property type="entry name" value="SENSOR HISTIDINE KINASE CHEA"/>
    <property type="match status" value="1"/>
</dbReference>
<keyword evidence="5" id="KW-0812">Transmembrane</keyword>
<feature type="transmembrane region" description="Helical" evidence="5">
    <location>
        <begin position="17"/>
        <end position="39"/>
    </location>
</feature>
<reference evidence="7 8" key="1">
    <citation type="submission" date="2019-07" db="EMBL/GenBank/DDBJ databases">
        <title>The pathways for chlorine oxyanion respiration interact through the shared metabolite chlorate.</title>
        <authorList>
            <person name="Barnum T.P."/>
            <person name="Cheng Y."/>
            <person name="Hill K.A."/>
            <person name="Lucas L.N."/>
            <person name="Carlson H.K."/>
            <person name="Coates J.D."/>
        </authorList>
    </citation>
    <scope>NUCLEOTIDE SEQUENCE [LARGE SCALE GENOMIC DNA]</scope>
    <source>
        <strain evidence="7 8">SFB-1</strain>
    </source>
</reference>
<evidence type="ECO:0000313" key="8">
    <source>
        <dbReference type="Proteomes" id="UP000318349"/>
    </source>
</evidence>
<evidence type="ECO:0000313" key="7">
    <source>
        <dbReference type="EMBL" id="TVO75421.1"/>
    </source>
</evidence>
<sequence>MSTAINEKGILGRYRGLMVAIAIFLVSTLVVVAITLHFAQQSRDYAARLIAAQQLREMTLELQRQTSEMNILRLRDIEVPTDFVEETEFLAGKLMAALVTLKSGGTLERSGQEPLAVTPLTQPALLDALASIEGQFKAIEDAIATLRVQRGNTSAYVAYAYSYMQRFYYRSAPEVTTLLAETQRLANDATEQLRLAQLAGLFVAFANFLYIALVSMRTLLHNDHKLGAARRETGEVLENVSDGLFLLDAHLNIGQTTSASLSRILHRQISPGVSFPDLLSEMVSDEVCQAATSYLTMLVEGRVRENLVKSLNPLSDVELTVGDDAAKTRHLSFQFARITDTQGNFSHVLVTAQDATQRMRLIHEIEQARHKSRAEVEIYLRLMGKDVATLHEFVKASRQRVETINAILRRATDRGNANYADIVRLIFQSVHALKGDAIGLGLDFFVATAQHFEDELVVLRRRNDLSGDDVLSLSVRLDEMYERQSVLEAIVERLDAAAPRAAANTTTPVTRMSAALEEIALSTAGRRHKDVRFLSDLRALAHCTENRLADIRDVAIQLVRNAVAHGIEPVDARRSANKRCYGTVSVFAAASAPGMIELRVRDDGGGIDFDTLRARLVNKGRLSAEAAATMDESRLVRYLFEPGISAIAEQDSDEDAGRGVGLDLVADCIKRLGSRARISTRRGEFTEFAFHVPVEVGAHAEAA</sequence>
<feature type="domain" description="HPt" evidence="6">
    <location>
        <begin position="386"/>
        <end position="494"/>
    </location>
</feature>
<dbReference type="InterPro" id="IPR008207">
    <property type="entry name" value="Sig_transdc_His_kin_Hpt_dom"/>
</dbReference>
<dbReference type="PANTHER" id="PTHR43395:SF10">
    <property type="entry name" value="CHEMOTAXIS PROTEIN CHEA"/>
    <property type="match status" value="1"/>
</dbReference>
<keyword evidence="3" id="KW-0902">Two-component regulatory system</keyword>
<name>A0A557SDK8_9RHOO</name>
<dbReference type="Gene3D" id="3.30.450.20">
    <property type="entry name" value="PAS domain"/>
    <property type="match status" value="1"/>
</dbReference>
<dbReference type="SUPFAM" id="SSF55874">
    <property type="entry name" value="ATPase domain of HSP90 chaperone/DNA topoisomerase II/histidine kinase"/>
    <property type="match status" value="1"/>
</dbReference>
<protein>
    <recommendedName>
        <fullName evidence="2">histidine kinase</fullName>
        <ecNumber evidence="2">2.7.13.3</ecNumber>
    </recommendedName>
</protein>
<dbReference type="SUPFAM" id="SSF47226">
    <property type="entry name" value="Histidine-containing phosphotransfer domain, HPT domain"/>
    <property type="match status" value="1"/>
</dbReference>
<dbReference type="EC" id="2.7.13.3" evidence="2"/>
<keyword evidence="4" id="KW-0597">Phosphoprotein</keyword>
<dbReference type="EMBL" id="VMNI01000013">
    <property type="protein sequence ID" value="TVO75421.1"/>
    <property type="molecule type" value="Genomic_DNA"/>
</dbReference>
<evidence type="ECO:0000256" key="1">
    <source>
        <dbReference type="ARBA" id="ARBA00000085"/>
    </source>
</evidence>
<dbReference type="InterPro" id="IPR051315">
    <property type="entry name" value="Bact_Chemotaxis_CheA"/>
</dbReference>
<dbReference type="Gene3D" id="1.20.120.160">
    <property type="entry name" value="HPT domain"/>
    <property type="match status" value="1"/>
</dbReference>
<dbReference type="AlphaFoldDB" id="A0A557SDK8"/>
<dbReference type="Gene3D" id="3.30.565.10">
    <property type="entry name" value="Histidine kinase-like ATPase, C-terminal domain"/>
    <property type="match status" value="1"/>
</dbReference>
<keyword evidence="5" id="KW-1133">Transmembrane helix</keyword>
<dbReference type="InterPro" id="IPR036890">
    <property type="entry name" value="HATPase_C_sf"/>
</dbReference>
<dbReference type="Proteomes" id="UP000318349">
    <property type="component" value="Unassembled WGS sequence"/>
</dbReference>
<dbReference type="InterPro" id="IPR036641">
    <property type="entry name" value="HPT_dom_sf"/>
</dbReference>
<evidence type="ECO:0000256" key="3">
    <source>
        <dbReference type="ARBA" id="ARBA00023012"/>
    </source>
</evidence>
<evidence type="ECO:0000256" key="2">
    <source>
        <dbReference type="ARBA" id="ARBA00012438"/>
    </source>
</evidence>